<dbReference type="Proteomes" id="UP001501510">
    <property type="component" value="Unassembled WGS sequence"/>
</dbReference>
<feature type="transmembrane region" description="Helical" evidence="5">
    <location>
        <begin position="193"/>
        <end position="215"/>
    </location>
</feature>
<evidence type="ECO:0000313" key="8">
    <source>
        <dbReference type="Proteomes" id="UP001501510"/>
    </source>
</evidence>
<keyword evidence="8" id="KW-1185">Reference proteome</keyword>
<dbReference type="InterPro" id="IPR013525">
    <property type="entry name" value="ABC2_TM"/>
</dbReference>
<name>A0ABN1JNE6_9CLOT</name>
<reference evidence="7 8" key="1">
    <citation type="journal article" date="2019" name="Int. J. Syst. Evol. Microbiol.">
        <title>The Global Catalogue of Microorganisms (GCM) 10K type strain sequencing project: providing services to taxonomists for standard genome sequencing and annotation.</title>
        <authorList>
            <consortium name="The Broad Institute Genomics Platform"/>
            <consortium name="The Broad Institute Genome Sequencing Center for Infectious Disease"/>
            <person name="Wu L."/>
            <person name="Ma J."/>
        </authorList>
    </citation>
    <scope>NUCLEOTIDE SEQUENCE [LARGE SCALE GENOMIC DNA]</scope>
    <source>
        <strain evidence="7 8">JCM 1407</strain>
    </source>
</reference>
<comment type="subcellular location">
    <subcellularLocation>
        <location evidence="1">Membrane</location>
        <topology evidence="1">Multi-pass membrane protein</topology>
    </subcellularLocation>
</comment>
<dbReference type="PANTHER" id="PTHR43027:SF1">
    <property type="entry name" value="DOXORUBICIN RESISTANCE ABC TRANSPORTER PERMEASE PROTEIN DRRC-RELATED"/>
    <property type="match status" value="1"/>
</dbReference>
<proteinExistence type="predicted"/>
<evidence type="ECO:0000259" key="6">
    <source>
        <dbReference type="Pfam" id="PF12698"/>
    </source>
</evidence>
<evidence type="ECO:0000256" key="5">
    <source>
        <dbReference type="SAM" id="Phobius"/>
    </source>
</evidence>
<feature type="transmembrane region" description="Helical" evidence="5">
    <location>
        <begin position="270"/>
        <end position="295"/>
    </location>
</feature>
<sequence>MKLKAFIKISFKGLIKNVHIMLITFAIFPVIISVLYGYFQKDMFEKPNSISKISISIEDRDKTTISKNLISFLKSDNLKDLLEIKDGLEEKIVIPKGYGEKLLYNKDLKVVIEAKSNSQSSNLYILKDILDKYNKNLYEKFVINNNIKKLNLSNEEKLLLLNKVEIDINRLYKQNVIKNKIVSSYKELNSYEYYSISISSFMSIILIISVTSSYYNQKKKGIFNRIISTPISKFQYFNCQIINSMLVALAFNFIYVMAFRLLYLSFEGSLLLLILIIIFKSLLEASIVGIIIAFFKSKRVAGMFLKFFLMLSIVIGGVFYPLYKVAKENSVINYLSNYSPNVLIMKTYKNYVLFNSFHSIEFYLMMFLLTSIVFYFISILKIKIKWGE</sequence>
<evidence type="ECO:0000313" key="7">
    <source>
        <dbReference type="EMBL" id="GAA0743367.1"/>
    </source>
</evidence>
<feature type="transmembrane region" description="Helical" evidence="5">
    <location>
        <begin position="20"/>
        <end position="39"/>
    </location>
</feature>
<dbReference type="RefSeq" id="WP_343762254.1">
    <property type="nucleotide sequence ID" value="NZ_BAAACG010000010.1"/>
</dbReference>
<feature type="transmembrane region" description="Helical" evidence="5">
    <location>
        <begin position="236"/>
        <end position="258"/>
    </location>
</feature>
<organism evidence="7 8">
    <name type="scientific">Clostridium oceanicum</name>
    <dbReference type="NCBI Taxonomy" id="1543"/>
    <lineage>
        <taxon>Bacteria</taxon>
        <taxon>Bacillati</taxon>
        <taxon>Bacillota</taxon>
        <taxon>Clostridia</taxon>
        <taxon>Eubacteriales</taxon>
        <taxon>Clostridiaceae</taxon>
        <taxon>Clostridium</taxon>
    </lineage>
</organism>
<gene>
    <name evidence="7" type="ORF">GCM10008906_27060</name>
</gene>
<feature type="transmembrane region" description="Helical" evidence="5">
    <location>
        <begin position="307"/>
        <end position="323"/>
    </location>
</feature>
<evidence type="ECO:0000256" key="4">
    <source>
        <dbReference type="ARBA" id="ARBA00023136"/>
    </source>
</evidence>
<keyword evidence="4 5" id="KW-0472">Membrane</keyword>
<dbReference type="EMBL" id="BAAACG010000010">
    <property type="protein sequence ID" value="GAA0743367.1"/>
    <property type="molecule type" value="Genomic_DNA"/>
</dbReference>
<evidence type="ECO:0000256" key="3">
    <source>
        <dbReference type="ARBA" id="ARBA00022989"/>
    </source>
</evidence>
<evidence type="ECO:0000256" key="2">
    <source>
        <dbReference type="ARBA" id="ARBA00022692"/>
    </source>
</evidence>
<feature type="transmembrane region" description="Helical" evidence="5">
    <location>
        <begin position="362"/>
        <end position="380"/>
    </location>
</feature>
<protein>
    <submittedName>
        <fullName evidence="7">ABC transporter permease</fullName>
    </submittedName>
</protein>
<keyword evidence="3 5" id="KW-1133">Transmembrane helix</keyword>
<accession>A0ABN1JNE6</accession>
<evidence type="ECO:0000256" key="1">
    <source>
        <dbReference type="ARBA" id="ARBA00004141"/>
    </source>
</evidence>
<dbReference type="PANTHER" id="PTHR43027">
    <property type="entry name" value="DOXORUBICIN RESISTANCE ABC TRANSPORTER PERMEASE PROTEIN DRRC-RELATED"/>
    <property type="match status" value="1"/>
</dbReference>
<comment type="caution">
    <text evidence="7">The sequence shown here is derived from an EMBL/GenBank/DDBJ whole genome shotgun (WGS) entry which is preliminary data.</text>
</comment>
<dbReference type="InterPro" id="IPR052902">
    <property type="entry name" value="ABC-2_transporter"/>
</dbReference>
<keyword evidence="2 5" id="KW-0812">Transmembrane</keyword>
<dbReference type="Pfam" id="PF12698">
    <property type="entry name" value="ABC2_membrane_3"/>
    <property type="match status" value="1"/>
</dbReference>
<feature type="domain" description="ABC-2 type transporter transmembrane" evidence="6">
    <location>
        <begin position="21"/>
        <end position="380"/>
    </location>
</feature>